<comment type="caution">
    <text evidence="1">The sequence shown here is derived from an EMBL/GenBank/DDBJ whole genome shotgun (WGS) entry which is preliminary data.</text>
</comment>
<gene>
    <name evidence="1" type="ORF">ADUPG1_007319</name>
</gene>
<protein>
    <submittedName>
        <fullName evidence="1">Uncharacterized protein</fullName>
    </submittedName>
</protein>
<evidence type="ECO:0000313" key="1">
    <source>
        <dbReference type="EMBL" id="GKT33397.1"/>
    </source>
</evidence>
<reference evidence="1" key="1">
    <citation type="submission" date="2022-03" db="EMBL/GenBank/DDBJ databases">
        <title>Draft genome sequence of Aduncisulcus paluster, a free-living microaerophilic Fornicata.</title>
        <authorList>
            <person name="Yuyama I."/>
            <person name="Kume K."/>
            <person name="Tamura T."/>
            <person name="Inagaki Y."/>
            <person name="Hashimoto T."/>
        </authorList>
    </citation>
    <scope>NUCLEOTIDE SEQUENCE</scope>
    <source>
        <strain evidence="1">NY0171</strain>
    </source>
</reference>
<dbReference type="EMBL" id="BQXS01010239">
    <property type="protein sequence ID" value="GKT33397.1"/>
    <property type="molecule type" value="Genomic_DNA"/>
</dbReference>
<accession>A0ABQ5KLL1</accession>
<name>A0ABQ5KLL1_9EUKA</name>
<dbReference type="Proteomes" id="UP001057375">
    <property type="component" value="Unassembled WGS sequence"/>
</dbReference>
<organism evidence="1 2">
    <name type="scientific">Aduncisulcus paluster</name>
    <dbReference type="NCBI Taxonomy" id="2918883"/>
    <lineage>
        <taxon>Eukaryota</taxon>
        <taxon>Metamonada</taxon>
        <taxon>Carpediemonas-like organisms</taxon>
        <taxon>Aduncisulcus</taxon>
    </lineage>
</organism>
<evidence type="ECO:0000313" key="2">
    <source>
        <dbReference type="Proteomes" id="UP001057375"/>
    </source>
</evidence>
<dbReference type="SUPFAM" id="SSF102462">
    <property type="entry name" value="Peptidyl-tRNA hydrolase II"/>
    <property type="match status" value="1"/>
</dbReference>
<proteinExistence type="predicted"/>
<sequence>MLNQVKPISDSDSMMLILSTPDEAWTDAVDAVVAHAMMFVTISIPKTVKWLQDGMHTVFNTVSGEGECLSIQSLALSKNITARVRRIGRHSFTCIGPMSYRTAIQTFGSLVKPKDPVE</sequence>
<dbReference type="InterPro" id="IPR023476">
    <property type="entry name" value="Pep_tRNA_hydro_II_dom_sf"/>
</dbReference>
<keyword evidence="2" id="KW-1185">Reference proteome</keyword>